<dbReference type="SUPFAM" id="SSF55811">
    <property type="entry name" value="Nudix"/>
    <property type="match status" value="1"/>
</dbReference>
<organism evidence="3 4">
    <name type="scientific">Ligilactobacillus ruminis DPC 6832</name>
    <dbReference type="NCBI Taxonomy" id="1402208"/>
    <lineage>
        <taxon>Bacteria</taxon>
        <taxon>Bacillati</taxon>
        <taxon>Bacillota</taxon>
        <taxon>Bacilli</taxon>
        <taxon>Lactobacillales</taxon>
        <taxon>Lactobacillaceae</taxon>
        <taxon>Ligilactobacillus</taxon>
    </lineage>
</organism>
<evidence type="ECO:0000259" key="2">
    <source>
        <dbReference type="Pfam" id="PF21906"/>
    </source>
</evidence>
<dbReference type="InterPro" id="IPR036390">
    <property type="entry name" value="WH_DNA-bd_sf"/>
</dbReference>
<name>A0A837DXV5_9LACO</name>
<dbReference type="InterPro" id="IPR000086">
    <property type="entry name" value="NUDIX_hydrolase_dom"/>
</dbReference>
<evidence type="ECO:0000259" key="1">
    <source>
        <dbReference type="Pfam" id="PF00293"/>
    </source>
</evidence>
<dbReference type="PANTHER" id="PTHR43736">
    <property type="entry name" value="ADP-RIBOSE PYROPHOSPHATASE"/>
    <property type="match status" value="1"/>
</dbReference>
<dbReference type="Pfam" id="PF21906">
    <property type="entry name" value="WHD_NrtR"/>
    <property type="match status" value="1"/>
</dbReference>
<feature type="domain" description="Nudix hydrolase" evidence="1">
    <location>
        <begin position="40"/>
        <end position="147"/>
    </location>
</feature>
<dbReference type="GO" id="GO:0016787">
    <property type="term" value="F:hydrolase activity"/>
    <property type="evidence" value="ECO:0007669"/>
    <property type="project" value="UniProtKB-KW"/>
</dbReference>
<proteinExistence type="predicted"/>
<dbReference type="Proteomes" id="UP000031011">
    <property type="component" value="Unassembled WGS sequence"/>
</dbReference>
<dbReference type="Gene3D" id="1.10.10.10">
    <property type="entry name" value="Winged helix-like DNA-binding domain superfamily/Winged helix DNA-binding domain"/>
    <property type="match status" value="1"/>
</dbReference>
<dbReference type="PANTHER" id="PTHR43736:SF4">
    <property type="entry name" value="SLR1690 PROTEIN"/>
    <property type="match status" value="1"/>
</dbReference>
<keyword evidence="3" id="KW-0378">Hydrolase</keyword>
<sequence length="284" mass="32788">MTLNLRYNYKQVSIERENIMSEQTELLERPYINIVNVIWSFDRETNQVNMLLVKRANEPEKGAWAMPETYLRTEESADAAALRLVREKIGLNLSAIHTEQLATFTNPMRSGRGRDRILSLAYMTFLPEMPPLKAGYGATDARWFAFSAEAGHYVVRNGALHFKASEATSQAKYYENAEYDPKTHLAFDYDWIFKVACERIRNKLNYRPNVLLVLGSTFTMREARCVYAPFLMKKVDAIDNSNFRKTHMHLLKEIGTETVQKRPGRPAKIYALKPVEDDESCKTK</sequence>
<dbReference type="CDD" id="cd18873">
    <property type="entry name" value="NUDIX_NadM_like"/>
    <property type="match status" value="1"/>
</dbReference>
<protein>
    <submittedName>
        <fullName evidence="3">MutT-nudix family hydrolase</fullName>
    </submittedName>
</protein>
<dbReference type="EMBL" id="AWYA01000057">
    <property type="protein sequence ID" value="KIC05210.1"/>
    <property type="molecule type" value="Genomic_DNA"/>
</dbReference>
<dbReference type="InterPro" id="IPR015797">
    <property type="entry name" value="NUDIX_hydrolase-like_dom_sf"/>
</dbReference>
<feature type="domain" description="NrtR DNA-binding winged helix" evidence="2">
    <location>
        <begin position="213"/>
        <end position="272"/>
    </location>
</feature>
<gene>
    <name evidence="3" type="ORF">LRN_0096</name>
</gene>
<evidence type="ECO:0000313" key="4">
    <source>
        <dbReference type="Proteomes" id="UP000031011"/>
    </source>
</evidence>
<dbReference type="AlphaFoldDB" id="A0A837DXV5"/>
<reference evidence="3 4" key="1">
    <citation type="journal article" date="2015" name="BMC Microbiol.">
        <title>Lactobacillus ruminis strains cluster according to their mammalian gut source.</title>
        <authorList>
            <person name="O' Donnell M.M."/>
            <person name="Harris H.M."/>
            <person name="Lynch D.B."/>
            <person name="Ross R.P."/>
            <person name="O'Toole P.W."/>
        </authorList>
    </citation>
    <scope>NUCLEOTIDE SEQUENCE [LARGE SCALE GENOMIC DNA]</scope>
    <source>
        <strain evidence="3 4">DPC 6832</strain>
    </source>
</reference>
<accession>A0A837DXV5</accession>
<comment type="caution">
    <text evidence="3">The sequence shown here is derived from an EMBL/GenBank/DDBJ whole genome shotgun (WGS) entry which is preliminary data.</text>
</comment>
<dbReference type="InterPro" id="IPR054105">
    <property type="entry name" value="WHD_NrtR"/>
</dbReference>
<dbReference type="Gene3D" id="3.90.79.10">
    <property type="entry name" value="Nucleoside Triphosphate Pyrophosphohydrolase"/>
    <property type="match status" value="1"/>
</dbReference>
<dbReference type="Pfam" id="PF00293">
    <property type="entry name" value="NUDIX"/>
    <property type="match status" value="1"/>
</dbReference>
<dbReference type="SUPFAM" id="SSF46785">
    <property type="entry name" value="Winged helix' DNA-binding domain"/>
    <property type="match status" value="1"/>
</dbReference>
<evidence type="ECO:0000313" key="3">
    <source>
        <dbReference type="EMBL" id="KIC05210.1"/>
    </source>
</evidence>
<dbReference type="InterPro" id="IPR036388">
    <property type="entry name" value="WH-like_DNA-bd_sf"/>
</dbReference>